<keyword evidence="7" id="KW-0443">Lipid metabolism</keyword>
<accession>A0A7U2F410</accession>
<evidence type="ECO:0000256" key="9">
    <source>
        <dbReference type="ARBA" id="ARBA00059620"/>
    </source>
</evidence>
<evidence type="ECO:0000256" key="1">
    <source>
        <dbReference type="ARBA" id="ARBA00004141"/>
    </source>
</evidence>
<dbReference type="InterPro" id="IPR002347">
    <property type="entry name" value="SDR_fam"/>
</dbReference>
<dbReference type="PRINTS" id="PR00080">
    <property type="entry name" value="SDRFAMILY"/>
</dbReference>
<evidence type="ECO:0000256" key="12">
    <source>
        <dbReference type="RuleBase" id="RU000363"/>
    </source>
</evidence>
<evidence type="ECO:0000256" key="4">
    <source>
        <dbReference type="ARBA" id="ARBA00022857"/>
    </source>
</evidence>
<proteinExistence type="inferred from homology"/>
<dbReference type="InterPro" id="IPR020904">
    <property type="entry name" value="Sc_DH/Rdtase_CS"/>
</dbReference>
<dbReference type="GO" id="GO:0052650">
    <property type="term" value="F:all-trans-retinol dehydrogenase (NADP+) activity"/>
    <property type="evidence" value="ECO:0007669"/>
    <property type="project" value="UniProtKB-ARBA"/>
</dbReference>
<evidence type="ECO:0000256" key="10">
    <source>
        <dbReference type="ARBA" id="ARBA00068717"/>
    </source>
</evidence>
<reference evidence="14" key="1">
    <citation type="journal article" date="2021" name="BMC Genomics">
        <title>Chromosome-level genome assembly and manually-curated proteome of model necrotroph Parastagonospora nodorum Sn15 reveals a genome-wide trove of candidate effector homologs, and redundancy of virulence-related functions within an accessory chromosome.</title>
        <authorList>
            <person name="Bertazzoni S."/>
            <person name="Jones D.A.B."/>
            <person name="Phan H.T."/>
            <person name="Tan K.-C."/>
            <person name="Hane J.K."/>
        </authorList>
    </citation>
    <scope>NUCLEOTIDE SEQUENCE [LARGE SCALE GENOMIC DNA]</scope>
    <source>
        <strain evidence="14">SN15 / ATCC MYA-4574 / FGSC 10173)</strain>
    </source>
</reference>
<dbReference type="CDD" id="cd05339">
    <property type="entry name" value="17beta-HSDXI-like_SDR_c"/>
    <property type="match status" value="1"/>
</dbReference>
<dbReference type="Gene3D" id="3.40.50.720">
    <property type="entry name" value="NAD(P)-binding Rossmann-like Domain"/>
    <property type="match status" value="1"/>
</dbReference>
<comment type="subcellular location">
    <subcellularLocation>
        <location evidence="1">Membrane</location>
        <topology evidence="1">Multi-pass membrane protein</topology>
    </subcellularLocation>
</comment>
<keyword evidence="4" id="KW-0521">NADP</keyword>
<keyword evidence="5" id="KW-1133">Transmembrane helix</keyword>
<dbReference type="PROSITE" id="PS00061">
    <property type="entry name" value="ADH_SHORT"/>
    <property type="match status" value="1"/>
</dbReference>
<keyword evidence="6" id="KW-0560">Oxidoreductase</keyword>
<evidence type="ECO:0000256" key="2">
    <source>
        <dbReference type="ARBA" id="ARBA00006484"/>
    </source>
</evidence>
<protein>
    <recommendedName>
        <fullName evidence="10">Short-chain dehydrogenase/reductase 3</fullName>
    </recommendedName>
    <alternativeName>
        <fullName evidence="11">Retinal short-chain dehydrogenase/reductase 1</fullName>
    </alternativeName>
</protein>
<evidence type="ECO:0000256" key="3">
    <source>
        <dbReference type="ARBA" id="ARBA00022692"/>
    </source>
</evidence>
<dbReference type="VEuPathDB" id="FungiDB:JI435_012300"/>
<sequence>MSIALRHASTLVGHIALNPIVTSALLWILTKAPVSVRARLTDRIAILRDPRRVEQIVKALKWCLAFGVTGAVNRKLNQVALNGGRWGSETAKWDWSKEVAVVTGGCSGIGALVVKGLVGRGVKVAVLDVNDLPANMQGYAHIKFFRCDVTEPDAVYATAGEIKTSLGAPSILINNAGILGTHTILATPDAFLKKIFEINVLSNWYTTKAFLPSMIAANKGHIVTIASAASFIGVAGLADYTATKAAILSFHEGLAQEIKHHYKAPNVLTTSVHPNWVRTPLLGPVEEELKSRGSEILEPQYVADRVVQSVLSCRGGQVVLPEAAGKVAMLRGLPNWMQEKIRDGVSQTILRSAAVKE</sequence>
<evidence type="ECO:0000256" key="7">
    <source>
        <dbReference type="ARBA" id="ARBA00023098"/>
    </source>
</evidence>
<dbReference type="OrthoDB" id="10253736at2759"/>
<evidence type="ECO:0000256" key="8">
    <source>
        <dbReference type="ARBA" id="ARBA00023136"/>
    </source>
</evidence>
<dbReference type="PANTHER" id="PTHR24322">
    <property type="entry name" value="PKSB"/>
    <property type="match status" value="1"/>
</dbReference>
<organism evidence="13 14">
    <name type="scientific">Phaeosphaeria nodorum (strain SN15 / ATCC MYA-4574 / FGSC 10173)</name>
    <name type="common">Glume blotch fungus</name>
    <name type="synonym">Parastagonospora nodorum</name>
    <dbReference type="NCBI Taxonomy" id="321614"/>
    <lineage>
        <taxon>Eukaryota</taxon>
        <taxon>Fungi</taxon>
        <taxon>Dikarya</taxon>
        <taxon>Ascomycota</taxon>
        <taxon>Pezizomycotina</taxon>
        <taxon>Dothideomycetes</taxon>
        <taxon>Pleosporomycetidae</taxon>
        <taxon>Pleosporales</taxon>
        <taxon>Pleosporineae</taxon>
        <taxon>Phaeosphaeriaceae</taxon>
        <taxon>Parastagonospora</taxon>
    </lineage>
</organism>
<dbReference type="RefSeq" id="XP_001791880.1">
    <property type="nucleotide sequence ID" value="XM_001791828.1"/>
</dbReference>
<dbReference type="InterPro" id="IPR036291">
    <property type="entry name" value="NAD(P)-bd_dom_sf"/>
</dbReference>
<dbReference type="EMBL" id="CP069028">
    <property type="protein sequence ID" value="QRC96290.1"/>
    <property type="molecule type" value="Genomic_DNA"/>
</dbReference>
<evidence type="ECO:0000313" key="13">
    <source>
        <dbReference type="EMBL" id="QRC96290.1"/>
    </source>
</evidence>
<dbReference type="AlphaFoldDB" id="A0A7U2F410"/>
<dbReference type="Pfam" id="PF00106">
    <property type="entry name" value="adh_short"/>
    <property type="match status" value="1"/>
</dbReference>
<comment type="similarity">
    <text evidence="2 12">Belongs to the short-chain dehydrogenases/reductases (SDR) family.</text>
</comment>
<keyword evidence="3" id="KW-0812">Transmembrane</keyword>
<evidence type="ECO:0000256" key="11">
    <source>
        <dbReference type="ARBA" id="ARBA00082544"/>
    </source>
</evidence>
<evidence type="ECO:0000256" key="6">
    <source>
        <dbReference type="ARBA" id="ARBA00023002"/>
    </source>
</evidence>
<dbReference type="PANTHER" id="PTHR24322:SF736">
    <property type="entry name" value="RETINOL DEHYDROGENASE 10"/>
    <property type="match status" value="1"/>
</dbReference>
<dbReference type="GO" id="GO:0016020">
    <property type="term" value="C:membrane"/>
    <property type="evidence" value="ECO:0007669"/>
    <property type="project" value="UniProtKB-SubCell"/>
</dbReference>
<dbReference type="FunFam" id="3.40.50.720:FF:000131">
    <property type="entry name" value="Short-chain dehydrogenase/reductase 3"/>
    <property type="match status" value="1"/>
</dbReference>
<dbReference type="PRINTS" id="PR00081">
    <property type="entry name" value="GDHRDH"/>
</dbReference>
<dbReference type="KEGG" id="pno:SNOG_01230"/>
<comment type="function">
    <text evidence="9">Catalyzes the reduction of all-trans-retinal to all-trans-retinol in the presence of NADPH.</text>
</comment>
<gene>
    <name evidence="13" type="ORF">JI435_012300</name>
</gene>
<keyword evidence="14" id="KW-1185">Reference proteome</keyword>
<dbReference type="Proteomes" id="UP000663193">
    <property type="component" value="Chromosome 6"/>
</dbReference>
<dbReference type="SUPFAM" id="SSF51735">
    <property type="entry name" value="NAD(P)-binding Rossmann-fold domains"/>
    <property type="match status" value="1"/>
</dbReference>
<evidence type="ECO:0000256" key="5">
    <source>
        <dbReference type="ARBA" id="ARBA00022989"/>
    </source>
</evidence>
<evidence type="ECO:0000313" key="14">
    <source>
        <dbReference type="Proteomes" id="UP000663193"/>
    </source>
</evidence>
<name>A0A7U2F410_PHANO</name>
<keyword evidence="8" id="KW-0472">Membrane</keyword>